<organism evidence="8 9">
    <name type="scientific">Dactylococcopsis salina (strain PCC 8305)</name>
    <name type="common">Myxobactron salinum</name>
    <dbReference type="NCBI Taxonomy" id="13035"/>
    <lineage>
        <taxon>Bacteria</taxon>
        <taxon>Bacillati</taxon>
        <taxon>Cyanobacteriota</taxon>
        <taxon>Cyanophyceae</taxon>
        <taxon>Nodosilineales</taxon>
        <taxon>Cymatolegaceae</taxon>
        <taxon>Dactylococcopsis</taxon>
    </lineage>
</organism>
<proteinExistence type="inferred from homology"/>
<dbReference type="GO" id="GO:0042597">
    <property type="term" value="C:periplasmic space"/>
    <property type="evidence" value="ECO:0007669"/>
    <property type="project" value="TreeGrafter"/>
</dbReference>
<name>K9YUJ8_DACS8</name>
<dbReference type="STRING" id="13035.Dacsa_1065"/>
<dbReference type="PROSITE" id="PS51704">
    <property type="entry name" value="GP_PDE"/>
    <property type="match status" value="2"/>
</dbReference>
<dbReference type="eggNOG" id="COG4222">
    <property type="taxonomic scope" value="Bacteria"/>
</dbReference>
<evidence type="ECO:0000256" key="3">
    <source>
        <dbReference type="ARBA" id="ARBA00022729"/>
    </source>
</evidence>
<dbReference type="Gene3D" id="3.20.20.190">
    <property type="entry name" value="Phosphatidylinositol (PI) phosphodiesterase"/>
    <property type="match status" value="2"/>
</dbReference>
<dbReference type="GO" id="GO:0006071">
    <property type="term" value="P:glycerol metabolic process"/>
    <property type="evidence" value="ECO:0007669"/>
    <property type="project" value="UniProtKB-KW"/>
</dbReference>
<accession>K9YUJ8</accession>
<dbReference type="InterPro" id="IPR027372">
    <property type="entry name" value="Phytase-like_dom"/>
</dbReference>
<evidence type="ECO:0000256" key="5">
    <source>
        <dbReference type="ARBA" id="ARBA00022801"/>
    </source>
</evidence>
<keyword evidence="5" id="KW-0378">Hydrolase</keyword>
<comment type="catalytic activity">
    <reaction evidence="6">
        <text>a sn-glycero-3-phosphodiester + H2O = an alcohol + sn-glycerol 3-phosphate + H(+)</text>
        <dbReference type="Rhea" id="RHEA:12969"/>
        <dbReference type="ChEBI" id="CHEBI:15377"/>
        <dbReference type="ChEBI" id="CHEBI:15378"/>
        <dbReference type="ChEBI" id="CHEBI:30879"/>
        <dbReference type="ChEBI" id="CHEBI:57597"/>
        <dbReference type="ChEBI" id="CHEBI:83408"/>
        <dbReference type="EC" id="3.1.4.46"/>
    </reaction>
</comment>
<dbReference type="Proteomes" id="UP000010482">
    <property type="component" value="Chromosome"/>
</dbReference>
<dbReference type="Gene3D" id="2.150.10.10">
    <property type="entry name" value="Serralysin-like metalloprotease, C-terminal"/>
    <property type="match status" value="1"/>
</dbReference>
<evidence type="ECO:0000259" key="7">
    <source>
        <dbReference type="PROSITE" id="PS51704"/>
    </source>
</evidence>
<keyword evidence="4" id="KW-0319">Glycerol metabolism</keyword>
<dbReference type="PANTHER" id="PTHR43620:SF7">
    <property type="entry name" value="GLYCEROPHOSPHODIESTER PHOSPHODIESTERASE GDPD5-RELATED"/>
    <property type="match status" value="1"/>
</dbReference>
<sequence length="1350" mass="147421">MLKGFAVLPAETFAEGPNAGEGIAANGFTGPFDGQPVQGFSGVQFAPTGDGRYWFLSDNGFGAEENSSDYLLRIYELDPNFAGTENGDRSVAVEDFIQLSDPDNLISFSITNEGTSQRLLTGADFDIESFVIDGDGDIWVGDEFGPYMLHFNAEGELLEAPIATPNFPDLNTLNGQDPLVIGHRGASGDFPEHTLASYKAAIAQGADFVEPDLVTTSDGVLIARHEPMLDNTTNVAEVFPERQMTKTLDGEEVTAYFAEDFTLEEIKQLRAVQSRDFRDPAFDGQLEIPTFQEVIELVQEVEANTGKEIGIYPETKHPTFFDQQGLSLEEPLIQTLQDTGFTDPNRIFIQSFEFQNLIELQETLDQEGLGDIPLVQLYGNTTDSASPDSGFSVPYDIRFNVEQGNDLAAIYGQDFLDAVENPLSEDTIYSDLDSAEFLQVIGEQYAEGAGPWKNNFLLRESLETPVDGNGDGEAEITSQLTGEVTSFVDDAHNAGLQVHPYTLRDEERFLTLEEDGTPQTPTEEFEQLINIGVDGFFTDFPRTGDPVRDAMVSEDVRSPQHPDFDFNTLTSEPPLVIAHRGASGDLPEHTLEGYRTAILQGADFVEPDLVTTSDGVLIARHEPMLDNTTNVAEVFPERQMTKTLDGEEVTAYFAEDFTLEEIKQLRAVQPREFRDQSFNGEFEIPTFQEVIELVQEVEAETGIQVGIYPETKHPTFFDEQGLSLEEPLIQTLQDTGFTDPNRIFIQSFEFQNLIELQETLDQEGLGDIPLVQLYGNTTDSASPDSGFSVPYDIRFNVEQGNDLAAIYGQDFLDAVENPLSEDTIYSDLDSAEFLQVIGEQYAEGAGPWKNNFLLRESLETPVDGNGDGEAEITSQLTGEVTSFVDDAHNAGLQVHPYTLRNEERFLTLEEDGTPQTPGEEFEQLIEIGVDGFFTDFPATGSMVLETLVEEPNLPRSRGFEGMAFSPDRNTAYPLLEGEVTGDPDNSRRIYEFDLNSGEYQGIVGFYGVEEPNHAIGDFTPINENEFLVIERDGSQADLDGFKKVFKVDFSNIDENGFVEKEEVVDLLNIPDPDDLNGDGETTYTMPFVTIEDVLVLDENTILVANDNNFPFSVGRPPEIDNNEIALIELDEPLDLDPRLGVNAEAPTAGTPIFGSLEADTLDAGVDFIGEGDLVFSGAGEDTIDASTVNSNNRLYGGSDADELVAGSNDRLFGGTGNDRLDASVGNGGNRLYGGAGADILVAGNDDRLIGNEGDDQFFFPNGGANNVVTGGTGADLFQIKDSDVRLGTNTITDFTSGEDSIGVAGVEASFADITRTAVDNGTLLSLDGEDLAVLLGVEANSLTEADFTFG</sequence>
<dbReference type="EMBL" id="CP003944">
    <property type="protein sequence ID" value="AFZ49773.1"/>
    <property type="molecule type" value="Genomic_DNA"/>
</dbReference>
<dbReference type="eggNOG" id="COG0584">
    <property type="taxonomic scope" value="Bacteria"/>
</dbReference>
<dbReference type="KEGG" id="dsl:Dacsa_1065"/>
<dbReference type="Pfam" id="PF03009">
    <property type="entry name" value="GDPD"/>
    <property type="match status" value="4"/>
</dbReference>
<dbReference type="GO" id="GO:0005509">
    <property type="term" value="F:calcium ion binding"/>
    <property type="evidence" value="ECO:0007669"/>
    <property type="project" value="InterPro"/>
</dbReference>
<dbReference type="OrthoDB" id="384721at2"/>
<dbReference type="PANTHER" id="PTHR43620">
    <property type="entry name" value="GLYCEROPHOSPHORYL DIESTER PHOSPHODIESTERASE"/>
    <property type="match status" value="1"/>
</dbReference>
<dbReference type="eggNOG" id="COG2931">
    <property type="taxonomic scope" value="Bacteria"/>
</dbReference>
<dbReference type="Pfam" id="PF13449">
    <property type="entry name" value="Phytase-like"/>
    <property type="match status" value="2"/>
</dbReference>
<dbReference type="InterPro" id="IPR017946">
    <property type="entry name" value="PLC-like_Pdiesterase_TIM-brl"/>
</dbReference>
<evidence type="ECO:0000256" key="4">
    <source>
        <dbReference type="ARBA" id="ARBA00022798"/>
    </source>
</evidence>
<dbReference type="SUPFAM" id="SSF51695">
    <property type="entry name" value="PLC-like phosphodiesterases"/>
    <property type="match status" value="4"/>
</dbReference>
<dbReference type="Pfam" id="PF00353">
    <property type="entry name" value="HemolysinCabind"/>
    <property type="match status" value="2"/>
</dbReference>
<dbReference type="HOGENOM" id="CLU_001601_0_0_3"/>
<evidence type="ECO:0000256" key="2">
    <source>
        <dbReference type="ARBA" id="ARBA00012247"/>
    </source>
</evidence>
<keyword evidence="9" id="KW-1185">Reference proteome</keyword>
<dbReference type="InterPro" id="IPR011049">
    <property type="entry name" value="Serralysin-like_metalloprot_C"/>
</dbReference>
<dbReference type="PRINTS" id="PR00313">
    <property type="entry name" value="CABNDNGRPT"/>
</dbReference>
<dbReference type="InterPro" id="IPR030395">
    <property type="entry name" value="GP_PDE_dom"/>
</dbReference>
<dbReference type="GO" id="GO:0008889">
    <property type="term" value="F:glycerophosphodiester phosphodiesterase activity"/>
    <property type="evidence" value="ECO:0007669"/>
    <property type="project" value="UniProtKB-EC"/>
</dbReference>
<dbReference type="InterPro" id="IPR001343">
    <property type="entry name" value="Hemolysn_Ca-bd"/>
</dbReference>
<feature type="domain" description="GP-PDE" evidence="7">
    <location>
        <begin position="574"/>
        <end position="849"/>
    </location>
</feature>
<dbReference type="SUPFAM" id="SSF51120">
    <property type="entry name" value="beta-Roll"/>
    <property type="match status" value="1"/>
</dbReference>
<evidence type="ECO:0000256" key="6">
    <source>
        <dbReference type="ARBA" id="ARBA00047512"/>
    </source>
</evidence>
<evidence type="ECO:0000313" key="8">
    <source>
        <dbReference type="EMBL" id="AFZ49773.1"/>
    </source>
</evidence>
<dbReference type="RefSeq" id="WP_015228782.1">
    <property type="nucleotide sequence ID" value="NC_019780.1"/>
</dbReference>
<dbReference type="EC" id="3.1.4.46" evidence="2"/>
<dbReference type="PATRIC" id="fig|13035.3.peg.1199"/>
<evidence type="ECO:0000256" key="1">
    <source>
        <dbReference type="ARBA" id="ARBA00007277"/>
    </source>
</evidence>
<keyword evidence="3" id="KW-0732">Signal</keyword>
<evidence type="ECO:0000313" key="9">
    <source>
        <dbReference type="Proteomes" id="UP000010482"/>
    </source>
</evidence>
<feature type="domain" description="GP-PDE" evidence="7">
    <location>
        <begin position="178"/>
        <end position="453"/>
    </location>
</feature>
<protein>
    <recommendedName>
        <fullName evidence="2">glycerophosphodiester phosphodiesterase</fullName>
        <ecNumber evidence="2">3.1.4.46</ecNumber>
    </recommendedName>
</protein>
<reference evidence="8" key="1">
    <citation type="submission" date="2012-04" db="EMBL/GenBank/DDBJ databases">
        <title>Finished genome of Dactylococcopsis salina PCC 8305.</title>
        <authorList>
            <consortium name="US DOE Joint Genome Institute"/>
            <person name="Gugger M."/>
            <person name="Coursin T."/>
            <person name="Rippka R."/>
            <person name="Tandeau De Marsac N."/>
            <person name="Huntemann M."/>
            <person name="Wei C.-L."/>
            <person name="Han J."/>
            <person name="Detter J.C."/>
            <person name="Han C."/>
            <person name="Tapia R."/>
            <person name="Daligault H."/>
            <person name="Chen A."/>
            <person name="Krypides N."/>
            <person name="Mavromatis K."/>
            <person name="Markowitz V."/>
            <person name="Szeto E."/>
            <person name="Ivanova N."/>
            <person name="Ovchinnikova G."/>
            <person name="Pagani I."/>
            <person name="Pati A."/>
            <person name="Goodwin L."/>
            <person name="Peters L."/>
            <person name="Pitluck S."/>
            <person name="Woyke T."/>
            <person name="Kerfeld C."/>
        </authorList>
    </citation>
    <scope>NUCLEOTIDE SEQUENCE [LARGE SCALE GENOMIC DNA]</scope>
    <source>
        <strain evidence="8">PCC 8305</strain>
    </source>
</reference>
<comment type="similarity">
    <text evidence="1">Belongs to the glycerophosphoryl diester phosphodiesterase family.</text>
</comment>
<gene>
    <name evidence="8" type="ORF">Dacsa_1065</name>
</gene>
<dbReference type="GO" id="GO:0006629">
    <property type="term" value="P:lipid metabolic process"/>
    <property type="evidence" value="ECO:0007669"/>
    <property type="project" value="InterPro"/>
</dbReference>